<proteinExistence type="predicted"/>
<dbReference type="GO" id="GO:0070234">
    <property type="term" value="P:positive regulation of T cell apoptotic process"/>
    <property type="evidence" value="ECO:0007669"/>
    <property type="project" value="TreeGrafter"/>
</dbReference>
<accession>A0A4W2D6R0</accession>
<evidence type="ECO:0000313" key="5">
    <source>
        <dbReference type="Ensembl" id="ENSBIXP00000021606.1"/>
    </source>
</evidence>
<dbReference type="OMA" id="GAQGECH"/>
<feature type="chain" id="PRO_5021384999" description="Ig-like domain-containing protein" evidence="3">
    <location>
        <begin position="30"/>
        <end position="288"/>
    </location>
</feature>
<dbReference type="CDD" id="cd16088">
    <property type="entry name" value="IgV_PD1"/>
    <property type="match status" value="1"/>
</dbReference>
<evidence type="ECO:0000313" key="6">
    <source>
        <dbReference type="Proteomes" id="UP000314981"/>
    </source>
</evidence>
<dbReference type="PANTHER" id="PTHR15264:SF2">
    <property type="entry name" value="PROGRAMMED CELL DEATH PROTEIN 1"/>
    <property type="match status" value="1"/>
</dbReference>
<dbReference type="InterPro" id="IPR007110">
    <property type="entry name" value="Ig-like_dom"/>
</dbReference>
<dbReference type="GO" id="GO:0050777">
    <property type="term" value="P:negative regulation of immune response"/>
    <property type="evidence" value="ECO:0007669"/>
    <property type="project" value="InterPro"/>
</dbReference>
<dbReference type="SMART" id="SM00409">
    <property type="entry name" value="IG"/>
    <property type="match status" value="1"/>
</dbReference>
<dbReference type="SUPFAM" id="SSF48726">
    <property type="entry name" value="Immunoglobulin"/>
    <property type="match status" value="1"/>
</dbReference>
<evidence type="ECO:0000259" key="4">
    <source>
        <dbReference type="PROSITE" id="PS50835"/>
    </source>
</evidence>
<feature type="domain" description="Ig-like" evidence="4">
    <location>
        <begin position="31"/>
        <end position="145"/>
    </location>
</feature>
<feature type="transmembrane region" description="Helical" evidence="2">
    <location>
        <begin position="169"/>
        <end position="195"/>
    </location>
</feature>
<keyword evidence="2" id="KW-0472">Membrane</keyword>
<reference evidence="5" key="3">
    <citation type="submission" date="2025-09" db="UniProtKB">
        <authorList>
            <consortium name="Ensembl"/>
        </authorList>
    </citation>
    <scope>IDENTIFICATION</scope>
</reference>
<reference evidence="5" key="2">
    <citation type="submission" date="2025-08" db="UniProtKB">
        <authorList>
            <consortium name="Ensembl"/>
        </authorList>
    </citation>
    <scope>IDENTIFICATION</scope>
</reference>
<dbReference type="Ensembl" id="ENSBIXT00000050058.1">
    <property type="protein sequence ID" value="ENSBIXP00000021606.1"/>
    <property type="gene ID" value="ENSBIXG00000004987.1"/>
</dbReference>
<dbReference type="SMART" id="SM00406">
    <property type="entry name" value="IGv"/>
    <property type="match status" value="1"/>
</dbReference>
<protein>
    <recommendedName>
        <fullName evidence="4">Ig-like domain-containing protein</fullName>
    </recommendedName>
</protein>
<reference evidence="5 6" key="1">
    <citation type="submission" date="2018-11" db="EMBL/GenBank/DDBJ databases">
        <title>Haplotype-resolved cattle genomes.</title>
        <authorList>
            <person name="Low W.Y."/>
            <person name="Tearle R."/>
            <person name="Bickhart D.M."/>
            <person name="Rosen B.D."/>
            <person name="Koren S."/>
            <person name="Rhie A."/>
            <person name="Hiendleder S."/>
            <person name="Phillippy A.M."/>
            <person name="Smith T.P.L."/>
            <person name="Williams J.L."/>
        </authorList>
    </citation>
    <scope>NUCLEOTIDE SEQUENCE [LARGE SCALE GENOMIC DNA]</scope>
</reference>
<evidence type="ECO:0000256" key="1">
    <source>
        <dbReference type="SAM" id="MobiDB-lite"/>
    </source>
</evidence>
<dbReference type="InterPro" id="IPR036179">
    <property type="entry name" value="Ig-like_dom_sf"/>
</dbReference>
<dbReference type="InterPro" id="IPR042379">
    <property type="entry name" value="PDCD1"/>
</dbReference>
<dbReference type="InterPro" id="IPR003599">
    <property type="entry name" value="Ig_sub"/>
</dbReference>
<dbReference type="AlphaFoldDB" id="A0A4W2D6R0"/>
<organism evidence="5 6">
    <name type="scientific">Bos indicus x Bos taurus</name>
    <name type="common">Hybrid cattle</name>
    <dbReference type="NCBI Taxonomy" id="30522"/>
    <lineage>
        <taxon>Eukaryota</taxon>
        <taxon>Metazoa</taxon>
        <taxon>Chordata</taxon>
        <taxon>Craniata</taxon>
        <taxon>Vertebrata</taxon>
        <taxon>Euteleostomi</taxon>
        <taxon>Mammalia</taxon>
        <taxon>Eutheria</taxon>
        <taxon>Laurasiatheria</taxon>
        <taxon>Artiodactyla</taxon>
        <taxon>Ruminantia</taxon>
        <taxon>Pecora</taxon>
        <taxon>Bovidae</taxon>
        <taxon>Bovinae</taxon>
        <taxon>Bos</taxon>
    </lineage>
</organism>
<evidence type="ECO:0000256" key="2">
    <source>
        <dbReference type="SAM" id="Phobius"/>
    </source>
</evidence>
<keyword evidence="3" id="KW-0732">Signal</keyword>
<dbReference type="Proteomes" id="UP000314981">
    <property type="component" value="Chromosome 3"/>
</dbReference>
<feature type="region of interest" description="Disordered" evidence="1">
    <location>
        <begin position="266"/>
        <end position="288"/>
    </location>
</feature>
<sequence length="288" mass="31594">MGTPRALWPLVWAVLQLGCWPGWLLEASSRPWSALTFSPPRLVVPEGANATFTCSFSSKPERFVLNWYRKSPSNQMDKLAAFPEDRSQPSRDRRFRVTPLPDGQQFNMSIVAAQRNDSGVYFCGAIYLPPRTQINESHSAELMVTEAVLEPPTEPPSPQPRPEGQMQSLVIGVTSVLLGVLLLPPLIWVLAAVFLRATRGDGSPKALLPASAPCPLPRLLPQSYPLCVPHQGEAGLGLQGQGSLRKPLCWACWMLALPGACSWEVGEGRQPPPRPSPWLDLSQGTELF</sequence>
<evidence type="ECO:0000256" key="3">
    <source>
        <dbReference type="SAM" id="SignalP"/>
    </source>
</evidence>
<dbReference type="PANTHER" id="PTHR15264">
    <property type="entry name" value="PROGRAMMED CELL DEATH PROTEIN 1"/>
    <property type="match status" value="1"/>
</dbReference>
<name>A0A4W2D6R0_BOBOX</name>
<feature type="signal peptide" evidence="3">
    <location>
        <begin position="1"/>
        <end position="29"/>
    </location>
</feature>
<keyword evidence="2" id="KW-1133">Transmembrane helix</keyword>
<dbReference type="Gene3D" id="2.60.40.10">
    <property type="entry name" value="Immunoglobulins"/>
    <property type="match status" value="1"/>
</dbReference>
<dbReference type="Pfam" id="PF07686">
    <property type="entry name" value="V-set"/>
    <property type="match status" value="1"/>
</dbReference>
<keyword evidence="6" id="KW-1185">Reference proteome</keyword>
<dbReference type="GO" id="GO:0009897">
    <property type="term" value="C:external side of plasma membrane"/>
    <property type="evidence" value="ECO:0007669"/>
    <property type="project" value="TreeGrafter"/>
</dbReference>
<dbReference type="InterPro" id="IPR013783">
    <property type="entry name" value="Ig-like_fold"/>
</dbReference>
<dbReference type="PROSITE" id="PS50835">
    <property type="entry name" value="IG_LIKE"/>
    <property type="match status" value="1"/>
</dbReference>
<keyword evidence="2" id="KW-0812">Transmembrane</keyword>
<dbReference type="InterPro" id="IPR013106">
    <property type="entry name" value="Ig_V-set"/>
</dbReference>